<evidence type="ECO:0000313" key="3">
    <source>
        <dbReference type="Proteomes" id="UP000242188"/>
    </source>
</evidence>
<gene>
    <name evidence="2" type="ORF">KP79_PYT07443</name>
</gene>
<comment type="caution">
    <text evidence="2">The sequence shown here is derived from an EMBL/GenBank/DDBJ whole genome shotgun (WGS) entry which is preliminary data.</text>
</comment>
<protein>
    <submittedName>
        <fullName evidence="2">Uncharacterized protein</fullName>
    </submittedName>
</protein>
<dbReference type="EMBL" id="NEDP02005587">
    <property type="protein sequence ID" value="OWF37574.1"/>
    <property type="molecule type" value="Genomic_DNA"/>
</dbReference>
<evidence type="ECO:0000256" key="1">
    <source>
        <dbReference type="SAM" id="Coils"/>
    </source>
</evidence>
<keyword evidence="3" id="KW-1185">Reference proteome</keyword>
<proteinExistence type="predicted"/>
<feature type="coiled-coil region" evidence="1">
    <location>
        <begin position="135"/>
        <end position="191"/>
    </location>
</feature>
<dbReference type="Proteomes" id="UP000242188">
    <property type="component" value="Unassembled WGS sequence"/>
</dbReference>
<dbReference type="AlphaFoldDB" id="A0A210PM82"/>
<reference evidence="2 3" key="1">
    <citation type="journal article" date="2017" name="Nat. Ecol. Evol.">
        <title>Scallop genome provides insights into evolution of bilaterian karyotype and development.</title>
        <authorList>
            <person name="Wang S."/>
            <person name="Zhang J."/>
            <person name="Jiao W."/>
            <person name="Li J."/>
            <person name="Xun X."/>
            <person name="Sun Y."/>
            <person name="Guo X."/>
            <person name="Huan P."/>
            <person name="Dong B."/>
            <person name="Zhang L."/>
            <person name="Hu X."/>
            <person name="Sun X."/>
            <person name="Wang J."/>
            <person name="Zhao C."/>
            <person name="Wang Y."/>
            <person name="Wang D."/>
            <person name="Huang X."/>
            <person name="Wang R."/>
            <person name="Lv J."/>
            <person name="Li Y."/>
            <person name="Zhang Z."/>
            <person name="Liu B."/>
            <person name="Lu W."/>
            <person name="Hui Y."/>
            <person name="Liang J."/>
            <person name="Zhou Z."/>
            <person name="Hou R."/>
            <person name="Li X."/>
            <person name="Liu Y."/>
            <person name="Li H."/>
            <person name="Ning X."/>
            <person name="Lin Y."/>
            <person name="Zhao L."/>
            <person name="Xing Q."/>
            <person name="Dou J."/>
            <person name="Li Y."/>
            <person name="Mao J."/>
            <person name="Guo H."/>
            <person name="Dou H."/>
            <person name="Li T."/>
            <person name="Mu C."/>
            <person name="Jiang W."/>
            <person name="Fu Q."/>
            <person name="Fu X."/>
            <person name="Miao Y."/>
            <person name="Liu J."/>
            <person name="Yu Q."/>
            <person name="Li R."/>
            <person name="Liao H."/>
            <person name="Li X."/>
            <person name="Kong Y."/>
            <person name="Jiang Z."/>
            <person name="Chourrout D."/>
            <person name="Li R."/>
            <person name="Bao Z."/>
        </authorList>
    </citation>
    <scope>NUCLEOTIDE SEQUENCE [LARGE SCALE GENOMIC DNA]</scope>
    <source>
        <strain evidence="2 3">PY_sf001</strain>
    </source>
</reference>
<evidence type="ECO:0000313" key="2">
    <source>
        <dbReference type="EMBL" id="OWF37574.1"/>
    </source>
</evidence>
<organism evidence="2 3">
    <name type="scientific">Mizuhopecten yessoensis</name>
    <name type="common">Japanese scallop</name>
    <name type="synonym">Patinopecten yessoensis</name>
    <dbReference type="NCBI Taxonomy" id="6573"/>
    <lineage>
        <taxon>Eukaryota</taxon>
        <taxon>Metazoa</taxon>
        <taxon>Spiralia</taxon>
        <taxon>Lophotrochozoa</taxon>
        <taxon>Mollusca</taxon>
        <taxon>Bivalvia</taxon>
        <taxon>Autobranchia</taxon>
        <taxon>Pteriomorphia</taxon>
        <taxon>Pectinida</taxon>
        <taxon>Pectinoidea</taxon>
        <taxon>Pectinidae</taxon>
        <taxon>Mizuhopecten</taxon>
    </lineage>
</organism>
<keyword evidence="1" id="KW-0175">Coiled coil</keyword>
<accession>A0A210PM82</accession>
<sequence>MSDAGVRKIWVELKRLDLGLACFATKNYVPKIKKNDTILSKTNAKNSDSPEYHVTQSIQIREDYGSDEIRSIIKDTFQLHDEDMVLKLRNHRGSLMPISCNIASNSKSVPYSLEVVQKYQNVKPKARSVKRDRYHETMKKKIVELLDRIEKLENASPELKQRQNKIITMEMEELEKKLGFLTKRFHEADSTTWKGMFKKNPLW</sequence>
<name>A0A210PM82_MIZYE</name>
<dbReference type="OrthoDB" id="7659889at2759"/>